<evidence type="ECO:0000256" key="1">
    <source>
        <dbReference type="SAM" id="Coils"/>
    </source>
</evidence>
<keyword evidence="1" id="KW-0175">Coiled coil</keyword>
<sequence length="409" mass="45798">MVRSCAAGAITDHVTNIIRAFRQISKQRLARIPTWRPTIPTSSVTTKIYPSPSSVSLLRYCRKALRDSSIIPFVEPSQRRDFDVGFEQIEDQQRRKDESDNNMSSSSGDMHRETRQAARTHRKASDDTDSTQAFAEYTKDARGVKRGRNTAVDEGTQSPYEEIQRLKEKADKLEEENLSYQQKILDLKRQKRSSAAQPNSIADENAALRGILSKLAPVITAVNSLTSDEINKLQAFGIMGNRRSTTTPTNSPGSEFNHALLSFPISSSRATFTIALLGEVKFDLLSTVVTRSGTSAYALITFWTPGDANTVPILVRGVTETLRTWSGATSIWWPKKTSWIVLDVPGGVPIVELFLLVRRPNRYPRKIRVGYEEQTEVSGGKQMMQRVKAFKERGNVHTTVSRSGFRART</sequence>
<reference evidence="3" key="1">
    <citation type="journal article" date="2020" name="Stud. Mycol.">
        <title>101 Dothideomycetes genomes: a test case for predicting lifestyles and emergence of pathogens.</title>
        <authorList>
            <person name="Haridas S."/>
            <person name="Albert R."/>
            <person name="Binder M."/>
            <person name="Bloem J."/>
            <person name="Labutti K."/>
            <person name="Salamov A."/>
            <person name="Andreopoulos B."/>
            <person name="Baker S."/>
            <person name="Barry K."/>
            <person name="Bills G."/>
            <person name="Bluhm B."/>
            <person name="Cannon C."/>
            <person name="Castanera R."/>
            <person name="Culley D."/>
            <person name="Daum C."/>
            <person name="Ezra D."/>
            <person name="Gonzalez J."/>
            <person name="Henrissat B."/>
            <person name="Kuo A."/>
            <person name="Liang C."/>
            <person name="Lipzen A."/>
            <person name="Lutzoni F."/>
            <person name="Magnuson J."/>
            <person name="Mondo S."/>
            <person name="Nolan M."/>
            <person name="Ohm R."/>
            <person name="Pangilinan J."/>
            <person name="Park H.-J."/>
            <person name="Ramirez L."/>
            <person name="Alfaro M."/>
            <person name="Sun H."/>
            <person name="Tritt A."/>
            <person name="Yoshinaga Y."/>
            <person name="Zwiers L.-H."/>
            <person name="Turgeon B."/>
            <person name="Goodwin S."/>
            <person name="Spatafora J."/>
            <person name="Crous P."/>
            <person name="Grigoriev I."/>
        </authorList>
    </citation>
    <scope>NUCLEOTIDE SEQUENCE</scope>
    <source>
        <strain evidence="3">CBS 627.86</strain>
    </source>
</reference>
<keyword evidence="4" id="KW-1185">Reference proteome</keyword>
<dbReference type="Proteomes" id="UP000799770">
    <property type="component" value="Unassembled WGS sequence"/>
</dbReference>
<evidence type="ECO:0000313" key="4">
    <source>
        <dbReference type="Proteomes" id="UP000799770"/>
    </source>
</evidence>
<feature type="region of interest" description="Disordered" evidence="2">
    <location>
        <begin position="89"/>
        <end position="161"/>
    </location>
</feature>
<accession>A0A6A5YYB9</accession>
<protein>
    <submittedName>
        <fullName evidence="3">Uncharacterized protein</fullName>
    </submittedName>
</protein>
<dbReference type="EMBL" id="ML977333">
    <property type="protein sequence ID" value="KAF2111833.1"/>
    <property type="molecule type" value="Genomic_DNA"/>
</dbReference>
<proteinExistence type="predicted"/>
<evidence type="ECO:0000256" key="2">
    <source>
        <dbReference type="SAM" id="MobiDB-lite"/>
    </source>
</evidence>
<name>A0A6A5YYB9_9PLEO</name>
<organism evidence="3 4">
    <name type="scientific">Lophiotrema nucula</name>
    <dbReference type="NCBI Taxonomy" id="690887"/>
    <lineage>
        <taxon>Eukaryota</taxon>
        <taxon>Fungi</taxon>
        <taxon>Dikarya</taxon>
        <taxon>Ascomycota</taxon>
        <taxon>Pezizomycotina</taxon>
        <taxon>Dothideomycetes</taxon>
        <taxon>Pleosporomycetidae</taxon>
        <taxon>Pleosporales</taxon>
        <taxon>Lophiotremataceae</taxon>
        <taxon>Lophiotrema</taxon>
    </lineage>
</organism>
<evidence type="ECO:0000313" key="3">
    <source>
        <dbReference type="EMBL" id="KAF2111833.1"/>
    </source>
</evidence>
<feature type="coiled-coil region" evidence="1">
    <location>
        <begin position="163"/>
        <end position="190"/>
    </location>
</feature>
<gene>
    <name evidence="3" type="ORF">BDV96DRAFT_665682</name>
</gene>
<dbReference type="AlphaFoldDB" id="A0A6A5YYB9"/>